<dbReference type="Proteomes" id="UP000007519">
    <property type="component" value="Chromosome"/>
</dbReference>
<gene>
    <name evidence="2" type="ordered locus">SGRA_1955</name>
</gene>
<organism evidence="2 3">
    <name type="scientific">Saprospira grandis (strain Lewin)</name>
    <dbReference type="NCBI Taxonomy" id="984262"/>
    <lineage>
        <taxon>Bacteria</taxon>
        <taxon>Pseudomonadati</taxon>
        <taxon>Bacteroidota</taxon>
        <taxon>Saprospiria</taxon>
        <taxon>Saprospirales</taxon>
        <taxon>Saprospiraceae</taxon>
        <taxon>Saprospira</taxon>
    </lineage>
</organism>
<sequence length="285" mass="33358">MSYYRHLIALLFLGVLQACNNGPEAPTEENPLARVYDNYLYASALDGIGKGLSPKDSAQQAELYIDKWIMDQMLLGVAQKQLPNKEAQRINRLAESYKASLTIAYFEQELINRELDTLVTPVQLAQYYNANKEQYIAGESWLRCHFIRVPRKLEGVDKLRNWFKSDKKSDEEKVKQFCLSNESQMVFALEKDRWVKYKRVADRLPDNRLPSSYLEKGRVFDRSDSKYVYLCKVFEYKDKNEPAPLAEVQDEISRIILHQRRQLILDQVRKEARAKAKEGNVFERF</sequence>
<proteinExistence type="predicted"/>
<keyword evidence="3" id="KW-1185">Reference proteome</keyword>
<reference evidence="2 3" key="1">
    <citation type="journal article" date="2012" name="Stand. Genomic Sci.">
        <title>Complete genome sequencing and analysis of Saprospira grandis str. Lewin, a predatory marine bacterium.</title>
        <authorList>
            <person name="Saw J.H."/>
            <person name="Yuryev A."/>
            <person name="Kanbe M."/>
            <person name="Hou S."/>
            <person name="Young A.G."/>
            <person name="Aizawa S."/>
            <person name="Alam M."/>
        </authorList>
    </citation>
    <scope>NUCLEOTIDE SEQUENCE [LARGE SCALE GENOMIC DNA]</scope>
    <source>
        <strain evidence="2 3">Lewin</strain>
    </source>
</reference>
<dbReference type="HOGENOM" id="CLU_080679_0_0_10"/>
<accession>H6L1P2</accession>
<evidence type="ECO:0000313" key="3">
    <source>
        <dbReference type="Proteomes" id="UP000007519"/>
    </source>
</evidence>
<evidence type="ECO:0008006" key="4">
    <source>
        <dbReference type="Google" id="ProtNLM"/>
    </source>
</evidence>
<dbReference type="STRING" id="984262.SGRA_1955"/>
<protein>
    <recommendedName>
        <fullName evidence="4">PpiC domain-containing protein</fullName>
    </recommendedName>
</protein>
<keyword evidence="1" id="KW-0732">Signal</keyword>
<dbReference type="PROSITE" id="PS51257">
    <property type="entry name" value="PROKAR_LIPOPROTEIN"/>
    <property type="match status" value="1"/>
</dbReference>
<evidence type="ECO:0000256" key="1">
    <source>
        <dbReference type="SAM" id="SignalP"/>
    </source>
</evidence>
<dbReference type="AlphaFoldDB" id="H6L1P2"/>
<dbReference type="EMBL" id="CP002831">
    <property type="protein sequence ID" value="AFC24686.1"/>
    <property type="molecule type" value="Genomic_DNA"/>
</dbReference>
<feature type="signal peptide" evidence="1">
    <location>
        <begin position="1"/>
        <end position="20"/>
    </location>
</feature>
<dbReference type="OrthoDB" id="9785180at2"/>
<evidence type="ECO:0000313" key="2">
    <source>
        <dbReference type="EMBL" id="AFC24686.1"/>
    </source>
</evidence>
<name>H6L1P2_SAPGL</name>
<feature type="chain" id="PRO_5003604551" description="PpiC domain-containing protein" evidence="1">
    <location>
        <begin position="21"/>
        <end position="285"/>
    </location>
</feature>
<dbReference type="eggNOG" id="COG0760">
    <property type="taxonomic scope" value="Bacteria"/>
</dbReference>
<dbReference type="KEGG" id="sgn:SGRA_1955"/>